<feature type="transmembrane region" description="Helical" evidence="1">
    <location>
        <begin position="372"/>
        <end position="388"/>
    </location>
</feature>
<feature type="transmembrane region" description="Helical" evidence="1">
    <location>
        <begin position="38"/>
        <end position="65"/>
    </location>
</feature>
<dbReference type="Proteomes" id="UP000295511">
    <property type="component" value="Unassembled WGS sequence"/>
</dbReference>
<dbReference type="InterPro" id="IPR052524">
    <property type="entry name" value="MFS_Cyanate_Porter"/>
</dbReference>
<feature type="transmembrane region" description="Helical" evidence="1">
    <location>
        <begin position="71"/>
        <end position="97"/>
    </location>
</feature>
<dbReference type="EMBL" id="SMRU01000001">
    <property type="protein sequence ID" value="TDG01805.1"/>
    <property type="molecule type" value="Genomic_DNA"/>
</dbReference>
<evidence type="ECO:0000256" key="1">
    <source>
        <dbReference type="SAM" id="Phobius"/>
    </source>
</evidence>
<dbReference type="Pfam" id="PF07690">
    <property type="entry name" value="MFS_1"/>
    <property type="match status" value="1"/>
</dbReference>
<name>A0A4R5L2Y4_9MICC</name>
<dbReference type="SUPFAM" id="SSF103473">
    <property type="entry name" value="MFS general substrate transporter"/>
    <property type="match status" value="1"/>
</dbReference>
<feature type="transmembrane region" description="Helical" evidence="1">
    <location>
        <begin position="279"/>
        <end position="299"/>
    </location>
</feature>
<feature type="transmembrane region" description="Helical" evidence="1">
    <location>
        <begin position="241"/>
        <end position="267"/>
    </location>
</feature>
<evidence type="ECO:0000313" key="2">
    <source>
        <dbReference type="EMBL" id="TDG01805.1"/>
    </source>
</evidence>
<dbReference type="GO" id="GO:0022857">
    <property type="term" value="F:transmembrane transporter activity"/>
    <property type="evidence" value="ECO:0007669"/>
    <property type="project" value="InterPro"/>
</dbReference>
<keyword evidence="1" id="KW-0812">Transmembrane</keyword>
<dbReference type="InterPro" id="IPR036259">
    <property type="entry name" value="MFS_trans_sf"/>
</dbReference>
<feature type="transmembrane region" description="Helical" evidence="1">
    <location>
        <begin position="394"/>
        <end position="411"/>
    </location>
</feature>
<dbReference type="RefSeq" id="WP_133202468.1">
    <property type="nucleotide sequence ID" value="NZ_SMRU01000001.1"/>
</dbReference>
<dbReference type="Gene3D" id="1.20.1250.20">
    <property type="entry name" value="MFS general substrate transporter like domains"/>
    <property type="match status" value="1"/>
</dbReference>
<dbReference type="AlphaFoldDB" id="A0A4R5L2Y4"/>
<keyword evidence="1" id="KW-1133">Transmembrane helix</keyword>
<feature type="transmembrane region" description="Helical" evidence="1">
    <location>
        <begin position="109"/>
        <end position="126"/>
    </location>
</feature>
<gene>
    <name evidence="2" type="ORF">E1809_01625</name>
</gene>
<sequence length="430" mass="44160">MASTHPTPHAMDANRNSTAKARATEAPAAASAAPKSRVVAVVGIVAVVLIGLNLRAGITSAAALFHELQAALGYGALVASILPSIPLLCFAVAGLATSWLTRRIGVEKSIFVALALLAAGLLVRSVPATGALLGGTVLAMSGLAVCNVAMPSYIREHYAAKTSMMTGLYTFTMSGGATFAAAVSVPLAQQLGSPSMGLAAWGILGVAALLGFLPIVLHSHRTARKASQEHVSMWPLLRTRLGFLITAIFTLQAVLAYAVMSWFAYILTNQGLSASESGLQFGLMQFMSVAAGMILLAIGSRPGMMRPALYLGSGTTLLGVPAMLFLPTSLAAVPAVLFGFGLGIFPLVLVIISRSGRTTAETTAMSTVSQSVGYLIAALGPFGMGLIHSATGGWTIPLALLAVVALALMATSHQLTSKRTQLKAGPRPVA</sequence>
<accession>A0A4R5L2Y4</accession>
<reference evidence="2 3" key="1">
    <citation type="submission" date="2019-03" db="EMBL/GenBank/DDBJ databases">
        <title>Whole genome sequence of Arthrobacter sp JH1-1.</title>
        <authorList>
            <person name="Trinh H.N."/>
        </authorList>
    </citation>
    <scope>NUCLEOTIDE SEQUENCE [LARGE SCALE GENOMIC DNA]</scope>
    <source>
        <strain evidence="2 3">JH1-1</strain>
    </source>
</reference>
<feature type="transmembrane region" description="Helical" evidence="1">
    <location>
        <begin position="199"/>
        <end position="220"/>
    </location>
</feature>
<proteinExistence type="predicted"/>
<dbReference type="PANTHER" id="PTHR23523">
    <property type="match status" value="1"/>
</dbReference>
<keyword evidence="1" id="KW-0472">Membrane</keyword>
<feature type="transmembrane region" description="Helical" evidence="1">
    <location>
        <begin position="332"/>
        <end position="352"/>
    </location>
</feature>
<feature type="transmembrane region" description="Helical" evidence="1">
    <location>
        <begin position="308"/>
        <end position="326"/>
    </location>
</feature>
<feature type="transmembrane region" description="Helical" evidence="1">
    <location>
        <begin position="132"/>
        <end position="154"/>
    </location>
</feature>
<dbReference type="PANTHER" id="PTHR23523:SF2">
    <property type="entry name" value="2-NITROIMIDAZOLE TRANSPORTER"/>
    <property type="match status" value="1"/>
</dbReference>
<dbReference type="InterPro" id="IPR011701">
    <property type="entry name" value="MFS"/>
</dbReference>
<feature type="transmembrane region" description="Helical" evidence="1">
    <location>
        <begin position="166"/>
        <end position="187"/>
    </location>
</feature>
<protein>
    <submittedName>
        <fullName evidence="2">MFS transporter</fullName>
    </submittedName>
</protein>
<comment type="caution">
    <text evidence="2">The sequence shown here is derived from an EMBL/GenBank/DDBJ whole genome shotgun (WGS) entry which is preliminary data.</text>
</comment>
<organism evidence="2 3">
    <name type="scientific">Arthrobacter terricola</name>
    <dbReference type="NCBI Taxonomy" id="2547396"/>
    <lineage>
        <taxon>Bacteria</taxon>
        <taxon>Bacillati</taxon>
        <taxon>Actinomycetota</taxon>
        <taxon>Actinomycetes</taxon>
        <taxon>Micrococcales</taxon>
        <taxon>Micrococcaceae</taxon>
        <taxon>Arthrobacter</taxon>
    </lineage>
</organism>
<evidence type="ECO:0000313" key="3">
    <source>
        <dbReference type="Proteomes" id="UP000295511"/>
    </source>
</evidence>
<dbReference type="OrthoDB" id="5317164at2"/>
<keyword evidence="3" id="KW-1185">Reference proteome</keyword>